<accession>A0A9E7RWZ0</accession>
<protein>
    <recommendedName>
        <fullName evidence="2">Methyltransferase</fullName>
    </recommendedName>
</protein>
<dbReference type="Proteomes" id="UP001065373">
    <property type="component" value="Chromosome"/>
</dbReference>
<name>A0A9E7RWZ0_METWO</name>
<reference evidence="1" key="1">
    <citation type="submission" date="2022-09" db="EMBL/GenBank/DDBJ databases">
        <title>Characterization of three MwoI isoschizomers from sequenced genome and metagenomes.</title>
        <authorList>
            <person name="Fomenkov A."/>
            <person name="Xu S.Y."/>
            <person name="Roberts R.J."/>
        </authorList>
    </citation>
    <scope>NUCLEOTIDE SEQUENCE</scope>
    <source>
        <strain evidence="1">DSM 2970</strain>
    </source>
</reference>
<dbReference type="CDD" id="cd02440">
    <property type="entry name" value="AdoMet_MTases"/>
    <property type="match status" value="1"/>
</dbReference>
<gene>
    <name evidence="1" type="ORF">N5910_01270</name>
</gene>
<dbReference type="GeneID" id="58977900"/>
<dbReference type="Gene3D" id="3.40.50.150">
    <property type="entry name" value="Vaccinia Virus protein VP39"/>
    <property type="match status" value="1"/>
</dbReference>
<dbReference type="AlphaFoldDB" id="A0A9E7RWZ0"/>
<evidence type="ECO:0008006" key="2">
    <source>
        <dbReference type="Google" id="ProtNLM"/>
    </source>
</evidence>
<organism evidence="1">
    <name type="scientific">Methanothermobacter wolfeii</name>
    <name type="common">Methanobacterium wolfei</name>
    <dbReference type="NCBI Taxonomy" id="145261"/>
    <lineage>
        <taxon>Archaea</taxon>
        <taxon>Methanobacteriati</taxon>
        <taxon>Methanobacteriota</taxon>
        <taxon>Methanomada group</taxon>
        <taxon>Methanobacteria</taxon>
        <taxon>Methanobacteriales</taxon>
        <taxon>Methanobacteriaceae</taxon>
        <taxon>Methanothermobacter</taxon>
    </lineage>
</organism>
<evidence type="ECO:0000313" key="1">
    <source>
        <dbReference type="EMBL" id="UXH31964.1"/>
    </source>
</evidence>
<dbReference type="SUPFAM" id="SSF53335">
    <property type="entry name" value="S-adenosyl-L-methionine-dependent methyltransferases"/>
    <property type="match status" value="1"/>
</dbReference>
<proteinExistence type="predicted"/>
<dbReference type="EMBL" id="CP104550">
    <property type="protein sequence ID" value="UXH31964.1"/>
    <property type="molecule type" value="Genomic_DNA"/>
</dbReference>
<dbReference type="InterPro" id="IPR029063">
    <property type="entry name" value="SAM-dependent_MTases_sf"/>
</dbReference>
<dbReference type="RefSeq" id="WP_238337939.1">
    <property type="nucleotide sequence ID" value="NZ_CP104550.1"/>
</dbReference>
<sequence length="315" mass="34253">MSVYCPVCGEVLDGCDAIIRKIEGLYDPCPLCTPPGLSRFRSLMDQVQGSGEVCGCGRRHLDSVMADVCSIMISSGLIGPDSSLRDAGVPLITPAFPLGSPPFLPEKSLVLLSPKVDRETAREILKEVPEVKGVMRGDPGKTPGIFNSRATPHVYELLAGCDMRCDFMKTPSGGLCIYRRQSRLHIEFPSHENPKINAVARELESSTPESVVDATCGPGTLGIFSLLSGVGRVVFNDLWGDACDMTRLNLEVNGFSSARKTGGRSFSIYNMDIRDLPDVLDERFDLCIIDPFPGADLKEFAEAARKLAERILIIQ</sequence>